<dbReference type="EMBL" id="CM027687">
    <property type="protein sequence ID" value="KAG0520395.1"/>
    <property type="molecule type" value="Genomic_DNA"/>
</dbReference>
<reference evidence="3" key="1">
    <citation type="journal article" date="2019" name="BMC Genomics">
        <title>A new reference genome for Sorghum bicolor reveals high levels of sequence similarity between sweet and grain genotypes: implications for the genetics of sugar metabolism.</title>
        <authorList>
            <person name="Cooper E.A."/>
            <person name="Brenton Z.W."/>
            <person name="Flinn B.S."/>
            <person name="Jenkins J."/>
            <person name="Shu S."/>
            <person name="Flowers D."/>
            <person name="Luo F."/>
            <person name="Wang Y."/>
            <person name="Xia P."/>
            <person name="Barry K."/>
            <person name="Daum C."/>
            <person name="Lipzen A."/>
            <person name="Yoshinaga Y."/>
            <person name="Schmutz J."/>
            <person name="Saski C."/>
            <person name="Vermerris W."/>
            <person name="Kresovich S."/>
        </authorList>
    </citation>
    <scope>NUCLEOTIDE SEQUENCE</scope>
</reference>
<evidence type="ECO:0000313" key="3">
    <source>
        <dbReference type="EMBL" id="KAG0520395.1"/>
    </source>
</evidence>
<protein>
    <submittedName>
        <fullName evidence="3">Uncharacterized protein</fullName>
    </submittedName>
</protein>
<dbReference type="AlphaFoldDB" id="A0A921QHA4"/>
<name>A0A921QHA4_SORBI</name>
<accession>A0A921QHA4</accession>
<comment type="caution">
    <text evidence="3">The sequence shown here is derived from an EMBL/GenBank/DDBJ whole genome shotgun (WGS) entry which is preliminary data.</text>
</comment>
<keyword evidence="2" id="KW-1133">Transmembrane helix</keyword>
<feature type="transmembrane region" description="Helical" evidence="2">
    <location>
        <begin position="130"/>
        <end position="151"/>
    </location>
</feature>
<keyword evidence="2" id="KW-0812">Transmembrane</keyword>
<organism evidence="3 4">
    <name type="scientific">Sorghum bicolor</name>
    <name type="common">Sorghum</name>
    <name type="synonym">Sorghum vulgare</name>
    <dbReference type="NCBI Taxonomy" id="4558"/>
    <lineage>
        <taxon>Eukaryota</taxon>
        <taxon>Viridiplantae</taxon>
        <taxon>Streptophyta</taxon>
        <taxon>Embryophyta</taxon>
        <taxon>Tracheophyta</taxon>
        <taxon>Spermatophyta</taxon>
        <taxon>Magnoliopsida</taxon>
        <taxon>Liliopsida</taxon>
        <taxon>Poales</taxon>
        <taxon>Poaceae</taxon>
        <taxon>PACMAD clade</taxon>
        <taxon>Panicoideae</taxon>
        <taxon>Andropogonodae</taxon>
        <taxon>Andropogoneae</taxon>
        <taxon>Sorghinae</taxon>
        <taxon>Sorghum</taxon>
    </lineage>
</organism>
<reference evidence="3" key="2">
    <citation type="submission" date="2020-10" db="EMBL/GenBank/DDBJ databases">
        <authorList>
            <person name="Cooper E.A."/>
            <person name="Brenton Z.W."/>
            <person name="Flinn B.S."/>
            <person name="Jenkins J."/>
            <person name="Shu S."/>
            <person name="Flowers D."/>
            <person name="Luo F."/>
            <person name="Wang Y."/>
            <person name="Xia P."/>
            <person name="Barry K."/>
            <person name="Daum C."/>
            <person name="Lipzen A."/>
            <person name="Yoshinaga Y."/>
            <person name="Schmutz J."/>
            <person name="Saski C."/>
            <person name="Vermerris W."/>
            <person name="Kresovich S."/>
        </authorList>
    </citation>
    <scope>NUCLEOTIDE SEQUENCE</scope>
</reference>
<dbReference type="Proteomes" id="UP000807115">
    <property type="component" value="Chromosome 8"/>
</dbReference>
<evidence type="ECO:0000313" key="4">
    <source>
        <dbReference type="Proteomes" id="UP000807115"/>
    </source>
</evidence>
<sequence>MAARSTMLRDLLGVNLRKMFVQEVGSGGTLFATTPRARDSAAMVARPAMLRDPLGAHLRKKGFHSHPPYLRLSRSMKASDQFKAGSRNFSSFNKQRSVFRSSVTVEEIKIKLKAFAKNCWDGLDPRVQNVIIDGAGIGVIVMVSSHGYLLYLKSMPERQTKLEACLAEIKEDSEKAIAELEAEVKSLSMYHEEFMAKHQKLETDLKELKFLKDLWMSIVYEESSKRILKSRRNDHGVEDE</sequence>
<gene>
    <name evidence="3" type="ORF">BDA96_08G070400</name>
</gene>
<evidence type="ECO:0000256" key="1">
    <source>
        <dbReference type="SAM" id="Coils"/>
    </source>
</evidence>
<feature type="coiled-coil region" evidence="1">
    <location>
        <begin position="163"/>
        <end position="190"/>
    </location>
</feature>
<proteinExistence type="predicted"/>
<keyword evidence="2" id="KW-0472">Membrane</keyword>
<keyword evidence="1" id="KW-0175">Coiled coil</keyword>
<evidence type="ECO:0000256" key="2">
    <source>
        <dbReference type="SAM" id="Phobius"/>
    </source>
</evidence>